<comment type="caution">
    <text evidence="2">The sequence shown here is derived from an EMBL/GenBank/DDBJ whole genome shotgun (WGS) entry which is preliminary data.</text>
</comment>
<dbReference type="Proteomes" id="UP001209878">
    <property type="component" value="Unassembled WGS sequence"/>
</dbReference>
<name>A0AAD9JD04_RIDPI</name>
<feature type="region of interest" description="Disordered" evidence="1">
    <location>
        <begin position="1"/>
        <end position="21"/>
    </location>
</feature>
<sequence>MASCSHSQPSFSTRNQFSSKYGGLNLGSSSYKCAEVKKGDRLGVYTVVSPGSIAYNFESQQPSTKSYAYDGQNDYIPDGTVVSFDSLVYPYKFSAAAFIDTGEFHVLTPR</sequence>
<protein>
    <submittedName>
        <fullName evidence="2">Uncharacterized protein</fullName>
    </submittedName>
</protein>
<keyword evidence="3" id="KW-1185">Reference proteome</keyword>
<dbReference type="EMBL" id="JAODUO010002781">
    <property type="protein sequence ID" value="KAK2150351.1"/>
    <property type="molecule type" value="Genomic_DNA"/>
</dbReference>
<evidence type="ECO:0000313" key="2">
    <source>
        <dbReference type="EMBL" id="KAK2150351.1"/>
    </source>
</evidence>
<evidence type="ECO:0000313" key="3">
    <source>
        <dbReference type="Proteomes" id="UP001209878"/>
    </source>
</evidence>
<organism evidence="2 3">
    <name type="scientific">Ridgeia piscesae</name>
    <name type="common">Tubeworm</name>
    <dbReference type="NCBI Taxonomy" id="27915"/>
    <lineage>
        <taxon>Eukaryota</taxon>
        <taxon>Metazoa</taxon>
        <taxon>Spiralia</taxon>
        <taxon>Lophotrochozoa</taxon>
        <taxon>Annelida</taxon>
        <taxon>Polychaeta</taxon>
        <taxon>Sedentaria</taxon>
        <taxon>Canalipalpata</taxon>
        <taxon>Sabellida</taxon>
        <taxon>Siboglinidae</taxon>
        <taxon>Ridgeia</taxon>
    </lineage>
</organism>
<accession>A0AAD9JD04</accession>
<evidence type="ECO:0000256" key="1">
    <source>
        <dbReference type="SAM" id="MobiDB-lite"/>
    </source>
</evidence>
<gene>
    <name evidence="2" type="ORF">NP493_2794g00004</name>
</gene>
<feature type="compositionally biased region" description="Polar residues" evidence="1">
    <location>
        <begin position="1"/>
        <end position="19"/>
    </location>
</feature>
<dbReference type="AlphaFoldDB" id="A0AAD9JD04"/>
<reference evidence="2" key="1">
    <citation type="journal article" date="2023" name="Mol. Biol. Evol.">
        <title>Third-Generation Sequencing Reveals the Adaptive Role of the Epigenome in Three Deep-Sea Polychaetes.</title>
        <authorList>
            <person name="Perez M."/>
            <person name="Aroh O."/>
            <person name="Sun Y."/>
            <person name="Lan Y."/>
            <person name="Juniper S.K."/>
            <person name="Young C.R."/>
            <person name="Angers B."/>
            <person name="Qian P.Y."/>
        </authorList>
    </citation>
    <scope>NUCLEOTIDE SEQUENCE</scope>
    <source>
        <strain evidence="2">R07B-5</strain>
    </source>
</reference>
<proteinExistence type="predicted"/>